<accession>A0A183J1D5</accession>
<dbReference type="AlphaFoldDB" id="A0A183J1D5"/>
<reference evidence="1 2" key="2">
    <citation type="submission" date="2018-11" db="EMBL/GenBank/DDBJ databases">
        <authorList>
            <consortium name="Pathogen Informatics"/>
        </authorList>
    </citation>
    <scope>NUCLEOTIDE SEQUENCE [LARGE SCALE GENOMIC DNA]</scope>
</reference>
<sequence>MRSPLKSGESLCSGDSGAGGHYFGIGIDSCLYRVHSRRTGAKDNHFDLDDQLSLLVRAMPSKLAKTEPTDDRSWTA</sequence>
<keyword evidence="2" id="KW-1185">Reference proteome</keyword>
<organism evidence="3">
    <name type="scientific">Soboliphyme baturini</name>
    <dbReference type="NCBI Taxonomy" id="241478"/>
    <lineage>
        <taxon>Eukaryota</taxon>
        <taxon>Metazoa</taxon>
        <taxon>Ecdysozoa</taxon>
        <taxon>Nematoda</taxon>
        <taxon>Enoplea</taxon>
        <taxon>Dorylaimia</taxon>
        <taxon>Dioctophymatida</taxon>
        <taxon>Dioctophymatoidea</taxon>
        <taxon>Soboliphymatidae</taxon>
        <taxon>Soboliphyme</taxon>
    </lineage>
</organism>
<gene>
    <name evidence="1" type="ORF">SBAD_LOCUS9683</name>
</gene>
<evidence type="ECO:0000313" key="3">
    <source>
        <dbReference type="WBParaSite" id="SBAD_0001003101-mRNA-1"/>
    </source>
</evidence>
<dbReference type="EMBL" id="UZAM01013031">
    <property type="protein sequence ID" value="VDP24949.1"/>
    <property type="molecule type" value="Genomic_DNA"/>
</dbReference>
<dbReference type="WBParaSite" id="SBAD_0001003101-mRNA-1">
    <property type="protein sequence ID" value="SBAD_0001003101-mRNA-1"/>
    <property type="gene ID" value="SBAD_0001003101"/>
</dbReference>
<evidence type="ECO:0000313" key="1">
    <source>
        <dbReference type="EMBL" id="VDP24949.1"/>
    </source>
</evidence>
<protein>
    <submittedName>
        <fullName evidence="3">Transposase</fullName>
    </submittedName>
</protein>
<proteinExistence type="predicted"/>
<dbReference type="Proteomes" id="UP000270296">
    <property type="component" value="Unassembled WGS sequence"/>
</dbReference>
<evidence type="ECO:0000313" key="2">
    <source>
        <dbReference type="Proteomes" id="UP000270296"/>
    </source>
</evidence>
<name>A0A183J1D5_9BILA</name>
<reference evidence="3" key="1">
    <citation type="submission" date="2016-06" db="UniProtKB">
        <authorList>
            <consortium name="WormBaseParasite"/>
        </authorList>
    </citation>
    <scope>IDENTIFICATION</scope>
</reference>